<dbReference type="Proteomes" id="UP001500655">
    <property type="component" value="Unassembled WGS sequence"/>
</dbReference>
<dbReference type="PANTHER" id="PTHR42879:SF6">
    <property type="entry name" value="NADPH-DEPENDENT REDUCTASE BACG"/>
    <property type="match status" value="1"/>
</dbReference>
<dbReference type="InterPro" id="IPR002347">
    <property type="entry name" value="SDR_fam"/>
</dbReference>
<sequence>MDLGLTGRVAMVAASSSGLGLAVAKALAAEGAHVSICGRAPGRLARAHAEVSAMGPGDVLSTPVDLTDEAAATAWVEHTAEAFGRLDIVVTNSGGVPFGPVDSFKVPDYREAVEGNLLPHISVTLAALPHLRRNGWGRLLMITSESVRQPHPESGLSSVARLGLLGYMKGLVDALGSAGVTVNVIAPGFHRTPILDEQFGADVDAELLKVARRIPLGRVGDVADFGALVTFLASEQAAYVTGSVVVVDGGNTRGI</sequence>
<dbReference type="Gene3D" id="3.40.50.720">
    <property type="entry name" value="NAD(P)-binding Rossmann-like Domain"/>
    <property type="match status" value="1"/>
</dbReference>
<dbReference type="SUPFAM" id="SSF51735">
    <property type="entry name" value="NAD(P)-binding Rossmann-fold domains"/>
    <property type="match status" value="1"/>
</dbReference>
<dbReference type="PRINTS" id="PR00081">
    <property type="entry name" value="GDHRDH"/>
</dbReference>
<comment type="similarity">
    <text evidence="1">Belongs to the short-chain dehydrogenases/reductases (SDR) family.</text>
</comment>
<protein>
    <submittedName>
        <fullName evidence="2">SDR family oxidoreductase</fullName>
    </submittedName>
</protein>
<accession>A0ABP4W189</accession>
<keyword evidence="3" id="KW-1185">Reference proteome</keyword>
<reference evidence="3" key="1">
    <citation type="journal article" date="2019" name="Int. J. Syst. Evol. Microbiol.">
        <title>The Global Catalogue of Microorganisms (GCM) 10K type strain sequencing project: providing services to taxonomists for standard genome sequencing and annotation.</title>
        <authorList>
            <consortium name="The Broad Institute Genomics Platform"/>
            <consortium name="The Broad Institute Genome Sequencing Center for Infectious Disease"/>
            <person name="Wu L."/>
            <person name="Ma J."/>
        </authorList>
    </citation>
    <scope>NUCLEOTIDE SEQUENCE [LARGE SCALE GENOMIC DNA]</scope>
    <source>
        <strain evidence="3">JCM 13249</strain>
    </source>
</reference>
<evidence type="ECO:0000256" key="1">
    <source>
        <dbReference type="ARBA" id="ARBA00006484"/>
    </source>
</evidence>
<name>A0ABP4W189_9ACTN</name>
<comment type="caution">
    <text evidence="2">The sequence shown here is derived from an EMBL/GenBank/DDBJ whole genome shotgun (WGS) entry which is preliminary data.</text>
</comment>
<dbReference type="RefSeq" id="WP_344076945.1">
    <property type="nucleotide sequence ID" value="NZ_BAAALS010000003.1"/>
</dbReference>
<evidence type="ECO:0000313" key="2">
    <source>
        <dbReference type="EMBL" id="GAA1739645.1"/>
    </source>
</evidence>
<gene>
    <name evidence="2" type="ORF">GCM10009681_08120</name>
</gene>
<proteinExistence type="inferred from homology"/>
<dbReference type="Pfam" id="PF13561">
    <property type="entry name" value="adh_short_C2"/>
    <property type="match status" value="1"/>
</dbReference>
<evidence type="ECO:0000313" key="3">
    <source>
        <dbReference type="Proteomes" id="UP001500655"/>
    </source>
</evidence>
<dbReference type="PANTHER" id="PTHR42879">
    <property type="entry name" value="3-OXOACYL-(ACYL-CARRIER-PROTEIN) REDUCTASE"/>
    <property type="match status" value="1"/>
</dbReference>
<dbReference type="InterPro" id="IPR036291">
    <property type="entry name" value="NAD(P)-bd_dom_sf"/>
</dbReference>
<dbReference type="EMBL" id="BAAALS010000003">
    <property type="protein sequence ID" value="GAA1739645.1"/>
    <property type="molecule type" value="Genomic_DNA"/>
</dbReference>
<dbReference type="InterPro" id="IPR050259">
    <property type="entry name" value="SDR"/>
</dbReference>
<organism evidence="2 3">
    <name type="scientific">Luedemannella helvata</name>
    <dbReference type="NCBI Taxonomy" id="349315"/>
    <lineage>
        <taxon>Bacteria</taxon>
        <taxon>Bacillati</taxon>
        <taxon>Actinomycetota</taxon>
        <taxon>Actinomycetes</taxon>
        <taxon>Micromonosporales</taxon>
        <taxon>Micromonosporaceae</taxon>
        <taxon>Luedemannella</taxon>
    </lineage>
</organism>